<dbReference type="Pfam" id="PF23526">
    <property type="entry name" value="AprA_N"/>
    <property type="match status" value="1"/>
</dbReference>
<dbReference type="InterPro" id="IPR016035">
    <property type="entry name" value="Acyl_Trfase/lysoPLipase"/>
</dbReference>
<feature type="active site" description="Proton donor; for dehydratase activity" evidence="6">
    <location>
        <position position="1928"/>
    </location>
</feature>
<comment type="function">
    <text evidence="5">Involved in production of the polyketide antibiotic thailandamide.</text>
</comment>
<dbReference type="Gene3D" id="3.40.47.10">
    <property type="match status" value="1"/>
</dbReference>
<dbReference type="PROSITE" id="PS00606">
    <property type="entry name" value="KS3_1"/>
    <property type="match status" value="1"/>
</dbReference>
<reference evidence="12" key="1">
    <citation type="submission" date="2018-09" db="EMBL/GenBank/DDBJ databases">
        <authorList>
            <person name="Livingstone P.G."/>
            <person name="Whitworth D.E."/>
        </authorList>
    </citation>
    <scope>NUCLEOTIDE SEQUENCE [LARGE SCALE GENOMIC DNA]</scope>
    <source>
        <strain evidence="12">CA054A</strain>
    </source>
</reference>
<dbReference type="Gene3D" id="3.40.630.30">
    <property type="match status" value="1"/>
</dbReference>
<dbReference type="InterPro" id="IPR049551">
    <property type="entry name" value="PKS_DH_C"/>
</dbReference>
<dbReference type="InterPro" id="IPR049552">
    <property type="entry name" value="PKS_DH_N"/>
</dbReference>
<feature type="region of interest" description="C-terminal hotdog fold" evidence="6">
    <location>
        <begin position="1866"/>
        <end position="2009"/>
    </location>
</feature>
<dbReference type="InterPro" id="IPR020806">
    <property type="entry name" value="PKS_PP-bd"/>
</dbReference>
<dbReference type="SUPFAM" id="SSF46785">
    <property type="entry name" value="Winged helix' DNA-binding domain"/>
    <property type="match status" value="1"/>
</dbReference>
<dbReference type="InterPro" id="IPR016039">
    <property type="entry name" value="Thiolase-like"/>
</dbReference>
<dbReference type="SUPFAM" id="SSF47336">
    <property type="entry name" value="ACP-like"/>
    <property type="match status" value="2"/>
</dbReference>
<dbReference type="SMART" id="SM00827">
    <property type="entry name" value="PKS_AT"/>
    <property type="match status" value="1"/>
</dbReference>
<dbReference type="InterPro" id="IPR001227">
    <property type="entry name" value="Ac_transferase_dom_sf"/>
</dbReference>
<dbReference type="InterPro" id="IPR016181">
    <property type="entry name" value="Acyl_CoA_acyltransferase"/>
</dbReference>
<dbReference type="SUPFAM" id="SSF55048">
    <property type="entry name" value="Probable ACP-binding domain of malonyl-CoA ACP transacylase"/>
    <property type="match status" value="1"/>
</dbReference>
<dbReference type="Gene3D" id="3.10.129.10">
    <property type="entry name" value="Hotdog Thioesterase"/>
    <property type="match status" value="1"/>
</dbReference>
<dbReference type="SMART" id="SM00825">
    <property type="entry name" value="PKS_KS"/>
    <property type="match status" value="1"/>
</dbReference>
<evidence type="ECO:0000313" key="11">
    <source>
        <dbReference type="EMBL" id="RKG92067.1"/>
    </source>
</evidence>
<dbReference type="InterPro" id="IPR013968">
    <property type="entry name" value="PKS_KR"/>
</dbReference>
<feature type="domain" description="N-acetyltransferase" evidence="8">
    <location>
        <begin position="510"/>
        <end position="704"/>
    </location>
</feature>
<dbReference type="SUPFAM" id="SSF51735">
    <property type="entry name" value="NAD(P)-binding Rossmann-fold domains"/>
    <property type="match status" value="2"/>
</dbReference>
<dbReference type="InterPro" id="IPR057326">
    <property type="entry name" value="KR_dom"/>
</dbReference>
<dbReference type="InterPro" id="IPR014043">
    <property type="entry name" value="Acyl_transferase_dom"/>
</dbReference>
<dbReference type="InterPro" id="IPR050091">
    <property type="entry name" value="PKS_NRPS_Biosynth_Enz"/>
</dbReference>
<dbReference type="Gene3D" id="3.30.70.3290">
    <property type="match status" value="1"/>
</dbReference>
<dbReference type="PROSITE" id="PS52004">
    <property type="entry name" value="KS3_2"/>
    <property type="match status" value="1"/>
</dbReference>
<dbReference type="SUPFAM" id="SSF55729">
    <property type="entry name" value="Acyl-CoA N-acyltransferases (Nat)"/>
    <property type="match status" value="1"/>
</dbReference>
<dbReference type="CDD" id="cd08955">
    <property type="entry name" value="KR_2_FAS_SDR_x"/>
    <property type="match status" value="1"/>
</dbReference>
<dbReference type="Pfam" id="PF00109">
    <property type="entry name" value="ketoacyl-synt"/>
    <property type="match status" value="1"/>
</dbReference>
<dbReference type="Pfam" id="PF16197">
    <property type="entry name" value="KAsynt_C_assoc"/>
    <property type="match status" value="1"/>
</dbReference>
<dbReference type="Pfam" id="PF21394">
    <property type="entry name" value="Beta-ketacyl_N"/>
    <property type="match status" value="1"/>
</dbReference>
<comment type="caution">
    <text evidence="11">The sequence shown here is derived from an EMBL/GenBank/DDBJ whole genome shotgun (WGS) entry which is preliminary data.</text>
</comment>
<dbReference type="Gene3D" id="3.40.50.720">
    <property type="entry name" value="NAD(P)-binding Rossmann-like Domain"/>
    <property type="match status" value="1"/>
</dbReference>
<dbReference type="InterPro" id="IPR056394">
    <property type="entry name" value="AprA-like_N"/>
</dbReference>
<dbReference type="Pfam" id="PF23589">
    <property type="entry name" value="WHD_AprA"/>
    <property type="match status" value="1"/>
</dbReference>
<dbReference type="InterPro" id="IPR036291">
    <property type="entry name" value="NAD(P)-bd_dom_sf"/>
</dbReference>
<feature type="domain" description="Ketosynthase family 3 (KS3)" evidence="9">
    <location>
        <begin position="836"/>
        <end position="1263"/>
    </location>
</feature>
<dbReference type="SUPFAM" id="SSF52151">
    <property type="entry name" value="FabD/lysophospholipase-like"/>
    <property type="match status" value="1"/>
</dbReference>
<evidence type="ECO:0000256" key="2">
    <source>
        <dbReference type="ARBA" id="ARBA00022553"/>
    </source>
</evidence>
<dbReference type="InterPro" id="IPR006162">
    <property type="entry name" value="Ppantetheine_attach_site"/>
</dbReference>
<keyword evidence="2" id="KW-0597">Phosphoprotein</keyword>
<proteinExistence type="predicted"/>
<name>A0A3A8J8E0_9BACT</name>
<sequence>MLRLINRYAHGFVSVPVIVACKQKGLFSSLEQPKTLESLAEALSANSGHLQAALRMLHALGWLSRDEAGTYQVTPEAGLHQQLPSDLLELSGLSMARYLSPGEPGGPLSRWIARSRQRWDVTDPLLADLLDGVLLVPLLSSLGRAGPGPAAPGTLPWPVGVSPPVREELDALFLSKGWAEPVPEGLQLTDTGRFLTQRGLIAGTTASYAPMLARMPELLFGDAQAAFERAHGGAESHVDRTTNVVASGFQHERFFQEVDDVVLAMFDRLPLEAQPRYVIDMGCGDGTFLLRIHALIRSRTARGQHLEQHPVLFIGADVNEAARAATAKTLAEVPHLVVHGDIGDPARLMADLRALGLPELERTLHVRSFLDHDRPYIPPARPRETEARARLPLQGVYVDPKGALIPPGVMFQSLVEHFQRWADVVTEHGLLLLEVHSLPPETVHRFLDQCENLHFDAYHAFSKQYLVEPHVFLLAAAEAGLFPKLGFPRRSPRTFPFTRITLSHFEKRPYTVRHARLEDLPALLQLEEACMPPALRASERQLRSRLEQSPDGNLLLELEGRTAGVVYSQRITDESLLARARHSELGALHAPGGALIQLLGLNVLPEMQRFGLGDQLLEFMLQHCTLLSDVERVVGITRCRDYPAHAHLPQRDYLQLKDGSGKRVDSILRFHEAHGASIVGLVPDYRPEDTDNQGAGVRISYELRTRTRGQGAPVSTPGAQERPAVTDTVEAAIRQVLGERRAAAFAPRASLNEMGLDSLDLMELASLLGRHFGASVESTLFFRHGTPATLFQYFEEQARGGATTVRAPERTRVHDEASDELRELRGEGASRAETSHEPVAIIGMACRFPGGATSPAAYWSLLHQGTDAISAIPHSRGELLSLHASRPGADDPFPRHGGFLERIDGFDASFFRISPREAGSIDPQHRLLLEVSWEALENAGLDPESLAGTPTGVFTGIFSHDYESLQLRQQSPQELGPYFATGNSSALASGRLSYFLGLQGPAITVNTACSSSLVAVHLAAQSLRQGECTVALASGVNLLLSPELNVTFAQAGMLSPDGRCKTFDAGANGYSRSEGCGAVILKRLSQALADGDTVLAVLRGTAINQDGASNGLTAPNGLAQEAVIRKALADARVAPAEVSYVEAHGTGTPLGDPVELNALGAVYGAGRTPEQPLAIGSVKTNIGHTEAAAGLAGLLKVVLSLQHESIPRHLHLARLNPQIRLDTIPARIPTEPLPWRGEPGRRRIAGVSAFGFSGTNAHVIVEEAPAPAPRRDPGAHRHHLLALSARSAPALRQLARAHEEALASAHVPSLQDVCFTASTGRAHLDHRQAFVAHTPEQLREALATFASQEPGPRPSVGKRAFLFTGQGAQSVGMARQLHETQPVYRRAFDRCDTLLRPLLGASLWDVLYPASGTSSPLHETRFTQPALFAVEYALAELWGSWGIVPDLVMGHSLGEYVAACVAGVFSLEEGLRLVASRARLMQALPSGGTMMALLAGEEQVAEAIRASGAPVSIAAINGPASVVISGPDEAVRALAATLKERGVQGSALTVSHAFHSALMEPMLAEFERVASGIDFRPPRIGVISNVTGALAGPELTTTAYWCRHVRAPVRFAEGMRTLHALGCDTFLELGPKPTLLGMGRQCLPEDAGVWLPSLRPGIDDEQQLLQSLATLYARGARVDWAALHRHEPGRKVSLPTYPFQRERAWFSTSSSRTPTPRAREGGRSHPLRGRRLRSALEAIQFESTLHANAPAYLAEHVVHESIVLPGAAYLEMVLSAGSAVFGSESFALEDVVLQQAMLLSPEEPRTLQTVLVPEEDARAFTFRISSIGPEEDDAEQPAWTLHVSGRLVARPVVPATPNLEVPDRRIPGGQKVGDFYTRMDARSIHYGPSFQAVEELWGREGEALGRIRLPEHIAREAGDYLLHPVLLDAALQVTYGALSTGTYMPVSIERFTVDATPGTEVWSRARLHAGAREGAETFTVDLDFFTSDGRSLARVEGMLFKRATPEALQGRAAKPWQSWLYTSEWRDQGPVLLPAREGGPFPEEARIPLRAELERLVAGQDLTAQDALFHRLEALSAAYVVQAFQQLGWTFPRGDEFTTSALASRLNVVARHHRLLGRLLEILSEEGVLRRDGARWQVLRTPEEASPETWVGRTGTHPPAVELELLDRCGTSLGTVLRGEQDPLQLLFPEGDLSTTARLYEGSSSFLPMNQLVRSTLSWWLSQRPQKPLRILELGAGSGGTTAHVLPILPGERTEYVFSDVSPMFVSQARERFAAWPFLRGKVLDLEQDPRAQGFEEHSFDLILAANVLHATRELRTSLEHIQRLLAPGGSLVLLEVTAPARWTDLTFGLTEGWWRFTDTELRPEHPLLSAPRWQEVMARSGLPHSEVIALSDPRGGMLSRQAVLLARAGEATAVKPRAPASPWLVLADRGGVADQLEALLKTRGEPCIRIHAGAGFAQRSEHAFEVAASEVGDFERVLRQVLGAGIVPRGVVHLWSLDVREDTGPQDVSGLEEAARHNVESALHLVQALVRVAMPRTPPVWLVTRGAVPAGPSARVPGVAQAPLWGLGKVIALEHPEAWGGLVDLDPEAPVDAQALLAEFTASGGEEQLAFRGGHRYACRLAPRSVQEPRAPTVKADGAYLITGGLGFLGLQVARWLVRQGARHLVLVGRSALSERARWAQLPEGSEEQQRAEALLALEQQGATVECHAVDVGDAEALSRLLKPTTAVRPAWRGVIHSAGVAGYEPLTDTTPRALASMFRPKVAGAWLLHQLTRELDLDFFVCFSSASSTWGARGHASYASANQFLDALAHHRRALGLPALTVNWALIGEGGMLPEGYGSTLRQIGVEAMRVEDGLLAMGQAMATGAAQVTVARVNWSTFKEVYEARRRRLLLEELAIRAPLPVPITVKQVSSASLLQQLAEAPPEERAGKLSTYVQEHVARVLGLGVRQLDVRQSLHVLGLDSLMAIQLRTRLRHDLKADVPVVKFMEGFSVVSLVDLLGQHLTTLLAPAPADAGWVEGEL</sequence>
<dbReference type="InterPro" id="IPR049490">
    <property type="entry name" value="C883_1060-like_KR_N"/>
</dbReference>
<dbReference type="Pfam" id="PF02801">
    <property type="entry name" value="Ketoacyl-synt_C"/>
    <property type="match status" value="1"/>
</dbReference>
<dbReference type="InterPro" id="IPR020807">
    <property type="entry name" value="PKS_DH"/>
</dbReference>
<dbReference type="InterPro" id="IPR014031">
    <property type="entry name" value="Ketoacyl_synth_C"/>
</dbReference>
<evidence type="ECO:0000259" key="8">
    <source>
        <dbReference type="PROSITE" id="PS51186"/>
    </source>
</evidence>
<evidence type="ECO:0000256" key="6">
    <source>
        <dbReference type="PROSITE-ProRule" id="PRU01363"/>
    </source>
</evidence>
<dbReference type="InterPro" id="IPR000182">
    <property type="entry name" value="GNAT_dom"/>
</dbReference>
<dbReference type="CDD" id="cd02440">
    <property type="entry name" value="AdoMet_MTases"/>
    <property type="match status" value="1"/>
</dbReference>
<feature type="domain" description="Carrier" evidence="7">
    <location>
        <begin position="723"/>
        <end position="798"/>
    </location>
</feature>
<evidence type="ECO:0000259" key="9">
    <source>
        <dbReference type="PROSITE" id="PS52004"/>
    </source>
</evidence>
<dbReference type="InterPro" id="IPR014030">
    <property type="entry name" value="Ketoacyl_synth_N"/>
</dbReference>
<protein>
    <submittedName>
        <fullName evidence="11">KR domain-containing protein</fullName>
    </submittedName>
</protein>
<keyword evidence="4" id="KW-0511">Multifunctional enzyme</keyword>
<dbReference type="GO" id="GO:0006633">
    <property type="term" value="P:fatty acid biosynthetic process"/>
    <property type="evidence" value="ECO:0007669"/>
    <property type="project" value="InterPro"/>
</dbReference>
<dbReference type="SUPFAM" id="SSF53901">
    <property type="entry name" value="Thiolase-like"/>
    <property type="match status" value="1"/>
</dbReference>
<gene>
    <name evidence="11" type="ORF">D7V88_07625</name>
</gene>
<dbReference type="SMART" id="SM00822">
    <property type="entry name" value="PKS_KR"/>
    <property type="match status" value="1"/>
</dbReference>
<dbReference type="InterPro" id="IPR056393">
    <property type="entry name" value="AprA-like_MT2"/>
</dbReference>
<dbReference type="EMBL" id="RAVZ01000033">
    <property type="protein sequence ID" value="RKG92067.1"/>
    <property type="molecule type" value="Genomic_DNA"/>
</dbReference>
<keyword evidence="1" id="KW-0596">Phosphopantetheine</keyword>
<dbReference type="PANTHER" id="PTHR43775">
    <property type="entry name" value="FATTY ACID SYNTHASE"/>
    <property type="match status" value="1"/>
</dbReference>
<dbReference type="InterPro" id="IPR056395">
    <property type="entry name" value="WH_AprA"/>
</dbReference>
<feature type="region of interest" description="N-terminal hotdog fold" evidence="6">
    <location>
        <begin position="1725"/>
        <end position="1854"/>
    </location>
</feature>
<dbReference type="CDD" id="cd00833">
    <property type="entry name" value="PKS"/>
    <property type="match status" value="1"/>
</dbReference>
<evidence type="ECO:0000259" key="10">
    <source>
        <dbReference type="PROSITE" id="PS52019"/>
    </source>
</evidence>
<dbReference type="Pfam" id="PF21089">
    <property type="entry name" value="PKS_DH_N"/>
    <property type="match status" value="1"/>
</dbReference>
<dbReference type="RefSeq" id="WP_120539938.1">
    <property type="nucleotide sequence ID" value="NZ_RAVZ01000033.1"/>
</dbReference>
<dbReference type="PROSITE" id="PS51186">
    <property type="entry name" value="GNAT"/>
    <property type="match status" value="1"/>
</dbReference>
<dbReference type="InterPro" id="IPR016036">
    <property type="entry name" value="Malonyl_transacylase_ACP-bd"/>
</dbReference>
<dbReference type="InterPro" id="IPR036736">
    <property type="entry name" value="ACP-like_sf"/>
</dbReference>
<dbReference type="InterPro" id="IPR049900">
    <property type="entry name" value="PKS_mFAS_DH"/>
</dbReference>
<dbReference type="Gene3D" id="1.10.10.10">
    <property type="entry name" value="Winged helix-like DNA-binding domain superfamily/Winged helix DNA-binding domain"/>
    <property type="match status" value="1"/>
</dbReference>
<dbReference type="Pfam" id="PF23525">
    <property type="entry name" value="Methyltransf_36"/>
    <property type="match status" value="1"/>
</dbReference>
<evidence type="ECO:0000313" key="12">
    <source>
        <dbReference type="Proteomes" id="UP000268094"/>
    </source>
</evidence>
<dbReference type="Pfam" id="PF14765">
    <property type="entry name" value="PS-DH"/>
    <property type="match status" value="1"/>
</dbReference>
<dbReference type="Pfam" id="PF08242">
    <property type="entry name" value="Methyltransf_12"/>
    <property type="match status" value="1"/>
</dbReference>
<evidence type="ECO:0000256" key="4">
    <source>
        <dbReference type="ARBA" id="ARBA00023268"/>
    </source>
</evidence>
<dbReference type="InterPro" id="IPR036388">
    <property type="entry name" value="WH-like_DNA-bd_sf"/>
</dbReference>
<dbReference type="Gene3D" id="3.40.50.150">
    <property type="entry name" value="Vaccinia Virus protein VP39"/>
    <property type="match status" value="2"/>
</dbReference>
<dbReference type="GO" id="GO:0004315">
    <property type="term" value="F:3-oxoacyl-[acyl-carrier-protein] synthase activity"/>
    <property type="evidence" value="ECO:0007669"/>
    <property type="project" value="InterPro"/>
</dbReference>
<evidence type="ECO:0000259" key="7">
    <source>
        <dbReference type="PROSITE" id="PS50075"/>
    </source>
</evidence>
<dbReference type="InterPro" id="IPR018201">
    <property type="entry name" value="Ketoacyl_synth_AS"/>
</dbReference>
<dbReference type="InterPro" id="IPR009081">
    <property type="entry name" value="PP-bd_ACP"/>
</dbReference>
<dbReference type="InterPro" id="IPR013217">
    <property type="entry name" value="Methyltransf_12"/>
</dbReference>
<dbReference type="Gene3D" id="3.40.366.10">
    <property type="entry name" value="Malonyl-Coenzyme A Acyl Carrier Protein, domain 2"/>
    <property type="match status" value="1"/>
</dbReference>
<evidence type="ECO:0000256" key="3">
    <source>
        <dbReference type="ARBA" id="ARBA00022679"/>
    </source>
</evidence>
<dbReference type="Pfam" id="PF00550">
    <property type="entry name" value="PP-binding"/>
    <property type="match status" value="2"/>
</dbReference>
<keyword evidence="12" id="KW-1185">Reference proteome</keyword>
<feature type="domain" description="Carrier" evidence="7">
    <location>
        <begin position="2931"/>
        <end position="3005"/>
    </location>
</feature>
<dbReference type="InterPro" id="IPR036390">
    <property type="entry name" value="WH_DNA-bd_sf"/>
</dbReference>
<dbReference type="FunFam" id="3.40.366.10:FF:000002">
    <property type="entry name" value="Probable polyketide synthase 2"/>
    <property type="match status" value="1"/>
</dbReference>
<feature type="domain" description="PKS/mFAS DH" evidence="10">
    <location>
        <begin position="1725"/>
        <end position="2009"/>
    </location>
</feature>
<feature type="active site" description="Proton acceptor; for dehydratase activity" evidence="6">
    <location>
        <position position="1756"/>
    </location>
</feature>
<dbReference type="PROSITE" id="PS50075">
    <property type="entry name" value="CARRIER"/>
    <property type="match status" value="2"/>
</dbReference>
<dbReference type="FunFam" id="3.40.47.10:FF:000019">
    <property type="entry name" value="Polyketide synthase type I"/>
    <property type="match status" value="1"/>
</dbReference>
<dbReference type="GO" id="GO:0031177">
    <property type="term" value="F:phosphopantetheine binding"/>
    <property type="evidence" value="ECO:0007669"/>
    <property type="project" value="InterPro"/>
</dbReference>
<dbReference type="PROSITE" id="PS00012">
    <property type="entry name" value="PHOSPHOPANTETHEINE"/>
    <property type="match status" value="1"/>
</dbReference>
<organism evidence="11 12">
    <name type="scientific">Corallococcus terminator</name>
    <dbReference type="NCBI Taxonomy" id="2316733"/>
    <lineage>
        <taxon>Bacteria</taxon>
        <taxon>Pseudomonadati</taxon>
        <taxon>Myxococcota</taxon>
        <taxon>Myxococcia</taxon>
        <taxon>Myxococcales</taxon>
        <taxon>Cystobacterineae</taxon>
        <taxon>Myxococcaceae</taxon>
        <taxon>Corallococcus</taxon>
    </lineage>
</organism>
<dbReference type="SMART" id="SM00826">
    <property type="entry name" value="PKS_DH"/>
    <property type="match status" value="1"/>
</dbReference>
<dbReference type="PANTHER" id="PTHR43775:SF37">
    <property type="entry name" value="SI:DKEY-61P9.11"/>
    <property type="match status" value="1"/>
</dbReference>
<accession>A0A3A8J8E0</accession>
<dbReference type="Pfam" id="PF08659">
    <property type="entry name" value="KR"/>
    <property type="match status" value="1"/>
</dbReference>
<dbReference type="Pfam" id="PF00698">
    <property type="entry name" value="Acyl_transf_1"/>
    <property type="match status" value="1"/>
</dbReference>
<dbReference type="InterPro" id="IPR020841">
    <property type="entry name" value="PKS_Beta-ketoAc_synthase_dom"/>
</dbReference>
<dbReference type="InterPro" id="IPR032821">
    <property type="entry name" value="PKS_assoc"/>
</dbReference>
<dbReference type="Gene3D" id="3.10.129.120">
    <property type="match status" value="1"/>
</dbReference>
<dbReference type="SUPFAM" id="SSF53335">
    <property type="entry name" value="S-adenosyl-L-methionine-dependent methyltransferases"/>
    <property type="match status" value="2"/>
</dbReference>
<evidence type="ECO:0000256" key="1">
    <source>
        <dbReference type="ARBA" id="ARBA00022450"/>
    </source>
</evidence>
<dbReference type="InterPro" id="IPR029063">
    <property type="entry name" value="SAM-dependent_MTases_sf"/>
</dbReference>
<evidence type="ECO:0000256" key="5">
    <source>
        <dbReference type="ARBA" id="ARBA00054155"/>
    </source>
</evidence>
<dbReference type="SMART" id="SM00823">
    <property type="entry name" value="PKS_PP"/>
    <property type="match status" value="2"/>
</dbReference>
<dbReference type="Proteomes" id="UP000268094">
    <property type="component" value="Unassembled WGS sequence"/>
</dbReference>
<keyword evidence="3" id="KW-0808">Transferase</keyword>
<dbReference type="PROSITE" id="PS52019">
    <property type="entry name" value="PKS_MFAS_DH"/>
    <property type="match status" value="1"/>
</dbReference>
<dbReference type="OrthoDB" id="7617297at2"/>
<dbReference type="Gene3D" id="1.10.1200.10">
    <property type="entry name" value="ACP-like"/>
    <property type="match status" value="2"/>
</dbReference>
<dbReference type="PROSITE" id="PS51257">
    <property type="entry name" value="PROKAR_LIPOPROTEIN"/>
    <property type="match status" value="1"/>
</dbReference>
<dbReference type="GO" id="GO:0004312">
    <property type="term" value="F:fatty acid synthase activity"/>
    <property type="evidence" value="ECO:0007669"/>
    <property type="project" value="TreeGrafter"/>
</dbReference>